<accession>A0A7C6ECP3</accession>
<dbReference type="AlphaFoldDB" id="A0A7C6ECP3"/>
<proteinExistence type="predicted"/>
<dbReference type="EMBL" id="DTLI01000210">
    <property type="protein sequence ID" value="HHS52936.1"/>
    <property type="molecule type" value="Genomic_DNA"/>
</dbReference>
<comment type="caution">
    <text evidence="1">The sequence shown here is derived from an EMBL/GenBank/DDBJ whole genome shotgun (WGS) entry which is preliminary data.</text>
</comment>
<sequence>MVRVIKIVIISILLVSLFGCGGKRKEAGQQNQPDTISAYGITLTKESSPKEVASLLIKGLDNDDEDVLTKLVAVKNEMAEIKKVFQKHGQRAKKLTPEDVASLTAKGWMASYAFLEPGWTKITDETIEGDRAYVYCVARNPKGRERNFEIRLIREDGWWKVTAGLHSQ</sequence>
<organism evidence="1">
    <name type="scientific">candidate division WOR-3 bacterium</name>
    <dbReference type="NCBI Taxonomy" id="2052148"/>
    <lineage>
        <taxon>Bacteria</taxon>
        <taxon>Bacteria division WOR-3</taxon>
    </lineage>
</organism>
<dbReference type="Gene3D" id="3.10.450.50">
    <property type="match status" value="1"/>
</dbReference>
<dbReference type="PROSITE" id="PS51257">
    <property type="entry name" value="PROKAR_LIPOPROTEIN"/>
    <property type="match status" value="1"/>
</dbReference>
<evidence type="ECO:0000313" key="1">
    <source>
        <dbReference type="EMBL" id="HHS52936.1"/>
    </source>
</evidence>
<gene>
    <name evidence="1" type="ORF">ENW73_08815</name>
</gene>
<reference evidence="1" key="1">
    <citation type="journal article" date="2020" name="mSystems">
        <title>Genome- and Community-Level Interaction Insights into Carbon Utilization and Element Cycling Functions of Hydrothermarchaeota in Hydrothermal Sediment.</title>
        <authorList>
            <person name="Zhou Z."/>
            <person name="Liu Y."/>
            <person name="Xu W."/>
            <person name="Pan J."/>
            <person name="Luo Z.H."/>
            <person name="Li M."/>
        </authorList>
    </citation>
    <scope>NUCLEOTIDE SEQUENCE [LARGE SCALE GENOMIC DNA]</scope>
    <source>
        <strain evidence="1">SpSt-876</strain>
    </source>
</reference>
<protein>
    <submittedName>
        <fullName evidence="1">DUF4878 domain-containing protein</fullName>
    </submittedName>
</protein>
<name>A0A7C6ECP3_UNCW3</name>